<proteinExistence type="inferred from homology"/>
<evidence type="ECO:0000256" key="7">
    <source>
        <dbReference type="ARBA" id="ARBA00047989"/>
    </source>
</evidence>
<comment type="catalytic activity">
    <reaction evidence="9">
        <text>S-methyl-5'-thioadenosine + phosphate = 5-(methylsulfanyl)-alpha-D-ribose 1-phosphate + adenine</text>
        <dbReference type="Rhea" id="RHEA:11852"/>
        <dbReference type="ChEBI" id="CHEBI:16708"/>
        <dbReference type="ChEBI" id="CHEBI:17509"/>
        <dbReference type="ChEBI" id="CHEBI:43474"/>
        <dbReference type="ChEBI" id="CHEBI:58533"/>
        <dbReference type="EC" id="2.4.2.28"/>
    </reaction>
    <physiologicalReaction direction="left-to-right" evidence="9">
        <dbReference type="Rhea" id="RHEA:11853"/>
    </physiologicalReaction>
</comment>
<reference evidence="11 12" key="1">
    <citation type="journal article" date="2013" name="Genome Announc.">
        <title>Complete Genome Sequence of the Porcine Strain Brachyspira pilosicoli P43/6/78(T.).</title>
        <authorList>
            <person name="Lin C."/>
            <person name="den Bakker H.C."/>
            <person name="Suzuki H."/>
            <person name="Lefebure T."/>
            <person name="Ponnala L."/>
            <person name="Sun Q."/>
            <person name="Stanhope M.J."/>
            <person name="Wiedmann M."/>
            <person name="Duhamel G.E."/>
        </authorList>
    </citation>
    <scope>NUCLEOTIDE SEQUENCE [LARGE SCALE GENOMIC DNA]</scope>
    <source>
        <strain evidence="11 12">P43/6/78</strain>
    </source>
</reference>
<keyword evidence="5" id="KW-0378">Hydrolase</keyword>
<evidence type="ECO:0000256" key="2">
    <source>
        <dbReference type="ARBA" id="ARBA00007353"/>
    </source>
</evidence>
<comment type="catalytic activity">
    <reaction evidence="7">
        <text>adenosine + H2O + H(+) = inosine + NH4(+)</text>
        <dbReference type="Rhea" id="RHEA:24408"/>
        <dbReference type="ChEBI" id="CHEBI:15377"/>
        <dbReference type="ChEBI" id="CHEBI:15378"/>
        <dbReference type="ChEBI" id="CHEBI:16335"/>
        <dbReference type="ChEBI" id="CHEBI:17596"/>
        <dbReference type="ChEBI" id="CHEBI:28938"/>
        <dbReference type="EC" id="3.5.4.4"/>
    </reaction>
    <physiologicalReaction direction="left-to-right" evidence="7">
        <dbReference type="Rhea" id="RHEA:24409"/>
    </physiologicalReaction>
</comment>
<dbReference type="SUPFAM" id="SSF64438">
    <property type="entry name" value="CNF1/YfiH-like putative cysteine hydrolases"/>
    <property type="match status" value="1"/>
</dbReference>
<dbReference type="PANTHER" id="PTHR30616">
    <property type="entry name" value="UNCHARACTERIZED PROTEIN YFIH"/>
    <property type="match status" value="1"/>
</dbReference>
<evidence type="ECO:0000313" key="12">
    <source>
        <dbReference type="Proteomes" id="UP000010793"/>
    </source>
</evidence>
<evidence type="ECO:0000256" key="10">
    <source>
        <dbReference type="RuleBase" id="RU361274"/>
    </source>
</evidence>
<organism evidence="11 12">
    <name type="scientific">Brachyspira pilosicoli P43/6/78</name>
    <dbReference type="NCBI Taxonomy" id="1042417"/>
    <lineage>
        <taxon>Bacteria</taxon>
        <taxon>Pseudomonadati</taxon>
        <taxon>Spirochaetota</taxon>
        <taxon>Spirochaetia</taxon>
        <taxon>Brachyspirales</taxon>
        <taxon>Brachyspiraceae</taxon>
        <taxon>Brachyspira</taxon>
    </lineage>
</organism>
<comment type="catalytic activity">
    <reaction evidence="1">
        <text>inosine + phosphate = alpha-D-ribose 1-phosphate + hypoxanthine</text>
        <dbReference type="Rhea" id="RHEA:27646"/>
        <dbReference type="ChEBI" id="CHEBI:17368"/>
        <dbReference type="ChEBI" id="CHEBI:17596"/>
        <dbReference type="ChEBI" id="CHEBI:43474"/>
        <dbReference type="ChEBI" id="CHEBI:57720"/>
        <dbReference type="EC" id="2.4.2.1"/>
    </reaction>
    <physiologicalReaction direction="left-to-right" evidence="1">
        <dbReference type="Rhea" id="RHEA:27647"/>
    </physiologicalReaction>
</comment>
<dbReference type="NCBIfam" id="TIGR00726">
    <property type="entry name" value="peptidoglycan editing factor PgeF"/>
    <property type="match status" value="1"/>
</dbReference>
<keyword evidence="4" id="KW-0479">Metal-binding</keyword>
<evidence type="ECO:0000256" key="4">
    <source>
        <dbReference type="ARBA" id="ARBA00022723"/>
    </source>
</evidence>
<evidence type="ECO:0000256" key="6">
    <source>
        <dbReference type="ARBA" id="ARBA00022833"/>
    </source>
</evidence>
<dbReference type="EMBL" id="CP002873">
    <property type="protein sequence ID" value="AGA65761.1"/>
    <property type="molecule type" value="Genomic_DNA"/>
</dbReference>
<dbReference type="GO" id="GO:0017061">
    <property type="term" value="F:S-methyl-5-thioadenosine phosphorylase activity"/>
    <property type="evidence" value="ECO:0007669"/>
    <property type="project" value="UniProtKB-EC"/>
</dbReference>
<evidence type="ECO:0000256" key="3">
    <source>
        <dbReference type="ARBA" id="ARBA00022679"/>
    </source>
</evidence>
<evidence type="ECO:0000313" key="11">
    <source>
        <dbReference type="EMBL" id="AGA65761.1"/>
    </source>
</evidence>
<dbReference type="InterPro" id="IPR011324">
    <property type="entry name" value="Cytotoxic_necrot_fac-like_cat"/>
</dbReference>
<dbReference type="InterPro" id="IPR038371">
    <property type="entry name" value="Cu_polyphenol_OxRdtase_sf"/>
</dbReference>
<protein>
    <recommendedName>
        <fullName evidence="10">Purine nucleoside phosphorylase</fullName>
    </recommendedName>
</protein>
<keyword evidence="12" id="KW-1185">Reference proteome</keyword>
<evidence type="ECO:0000256" key="5">
    <source>
        <dbReference type="ARBA" id="ARBA00022801"/>
    </source>
</evidence>
<evidence type="ECO:0000256" key="9">
    <source>
        <dbReference type="ARBA" id="ARBA00049893"/>
    </source>
</evidence>
<comment type="catalytic activity">
    <reaction evidence="8">
        <text>adenosine + phosphate = alpha-D-ribose 1-phosphate + adenine</text>
        <dbReference type="Rhea" id="RHEA:27642"/>
        <dbReference type="ChEBI" id="CHEBI:16335"/>
        <dbReference type="ChEBI" id="CHEBI:16708"/>
        <dbReference type="ChEBI" id="CHEBI:43474"/>
        <dbReference type="ChEBI" id="CHEBI:57720"/>
        <dbReference type="EC" id="2.4.2.1"/>
    </reaction>
    <physiologicalReaction direction="left-to-right" evidence="8">
        <dbReference type="Rhea" id="RHEA:27643"/>
    </physiologicalReaction>
</comment>
<dbReference type="GO" id="GO:0005507">
    <property type="term" value="F:copper ion binding"/>
    <property type="evidence" value="ECO:0007669"/>
    <property type="project" value="TreeGrafter"/>
</dbReference>
<gene>
    <name evidence="11" type="ORF">BPP43_02165</name>
</gene>
<evidence type="ECO:0000256" key="8">
    <source>
        <dbReference type="ARBA" id="ARBA00048968"/>
    </source>
</evidence>
<accession>A0A3B6VIK8</accession>
<dbReference type="KEGG" id="bpip:BPP43_02165"/>
<dbReference type="Pfam" id="PF02578">
    <property type="entry name" value="Cu-oxidase_4"/>
    <property type="match status" value="1"/>
</dbReference>
<evidence type="ECO:0000256" key="1">
    <source>
        <dbReference type="ARBA" id="ARBA00000553"/>
    </source>
</evidence>
<sequence>MHNIYYPNNKNDNIYIAVLSKESNVNPKDITLEYRDNQEKTFFNTIGFDINKAIFMNQVHKDNIVKIDETNINSFGSRAKLVKETDAIITNLKNIPLVVQTADCVPIILYCSESNSMAAIHSGWRGTVQNITEKTINIMIKEYNANPSKMYAYIGPYIALKDYEVGEEVAIHFKNKTIINNKWHIDNGLEVKSQMIKCGILENNIELSNLNSYDDNFYSYRRDALQIGRMLTIGVLL</sequence>
<dbReference type="RefSeq" id="WP_015274009.1">
    <property type="nucleotide sequence ID" value="NC_019908.1"/>
</dbReference>
<dbReference type="CDD" id="cd16833">
    <property type="entry name" value="YfiH"/>
    <property type="match status" value="1"/>
</dbReference>
<dbReference type="AlphaFoldDB" id="A0A3B6VIK8"/>
<dbReference type="Proteomes" id="UP000010793">
    <property type="component" value="Chromosome"/>
</dbReference>
<dbReference type="InterPro" id="IPR003730">
    <property type="entry name" value="Cu_polyphenol_OxRdtase"/>
</dbReference>
<dbReference type="PANTHER" id="PTHR30616:SF2">
    <property type="entry name" value="PURINE NUCLEOSIDE PHOSPHORYLASE LACC1"/>
    <property type="match status" value="1"/>
</dbReference>
<keyword evidence="3" id="KW-0808">Transferase</keyword>
<comment type="similarity">
    <text evidence="2 10">Belongs to the purine nucleoside phosphorylase YfiH/LACC1 family.</text>
</comment>
<keyword evidence="6" id="KW-0862">Zinc</keyword>
<dbReference type="Gene3D" id="3.60.140.10">
    <property type="entry name" value="CNF1/YfiH-like putative cysteine hydrolases"/>
    <property type="match status" value="1"/>
</dbReference>
<dbReference type="GO" id="GO:0016787">
    <property type="term" value="F:hydrolase activity"/>
    <property type="evidence" value="ECO:0007669"/>
    <property type="project" value="UniProtKB-KW"/>
</dbReference>
<name>A0A3B6VIK8_BRAPL</name>